<evidence type="ECO:0000313" key="3">
    <source>
        <dbReference type="EMBL" id="KAF8568019.1"/>
    </source>
</evidence>
<organism evidence="3 4">
    <name type="scientific">Paragonimus westermani</name>
    <dbReference type="NCBI Taxonomy" id="34504"/>
    <lineage>
        <taxon>Eukaryota</taxon>
        <taxon>Metazoa</taxon>
        <taxon>Spiralia</taxon>
        <taxon>Lophotrochozoa</taxon>
        <taxon>Platyhelminthes</taxon>
        <taxon>Trematoda</taxon>
        <taxon>Digenea</taxon>
        <taxon>Plagiorchiida</taxon>
        <taxon>Troglotremata</taxon>
        <taxon>Troglotrematidae</taxon>
        <taxon>Paragonimus</taxon>
    </lineage>
</organism>
<dbReference type="OrthoDB" id="524326at2759"/>
<dbReference type="PANTHER" id="PTHR15463">
    <property type="entry name" value="AP1 GAMMA SUBUNIT BINDING PROTEIN 1"/>
    <property type="match status" value="1"/>
</dbReference>
<reference evidence="3 4" key="1">
    <citation type="submission" date="2019-07" db="EMBL/GenBank/DDBJ databases">
        <title>Annotation for the trematode Paragonimus westermani.</title>
        <authorList>
            <person name="Choi Y.-J."/>
        </authorList>
    </citation>
    <scope>NUCLEOTIDE SEQUENCE [LARGE SCALE GENOMIC DNA]</scope>
    <source>
        <strain evidence="3">180907_Pwestermani</strain>
    </source>
</reference>
<gene>
    <name evidence="3" type="ORF">P879_07897</name>
</gene>
<comment type="caution">
    <text evidence="3">The sequence shown here is derived from an EMBL/GenBank/DDBJ whole genome shotgun (WGS) entry which is preliminary data.</text>
</comment>
<dbReference type="InterPro" id="IPR000261">
    <property type="entry name" value="EH_dom"/>
</dbReference>
<feature type="domain" description="EH" evidence="2">
    <location>
        <begin position="97"/>
        <end position="176"/>
    </location>
</feature>
<evidence type="ECO:0000259" key="2">
    <source>
        <dbReference type="PROSITE" id="PS50031"/>
    </source>
</evidence>
<feature type="region of interest" description="Disordered" evidence="1">
    <location>
        <begin position="281"/>
        <end position="307"/>
    </location>
</feature>
<dbReference type="EMBL" id="JTDF01003172">
    <property type="protein sequence ID" value="KAF8568019.1"/>
    <property type="molecule type" value="Genomic_DNA"/>
</dbReference>
<name>A0A8T0DJF1_9TREM</name>
<feature type="compositionally biased region" description="Polar residues" evidence="1">
    <location>
        <begin position="281"/>
        <end position="301"/>
    </location>
</feature>
<dbReference type="InterPro" id="IPR039656">
    <property type="entry name" value="SYNRG"/>
</dbReference>
<evidence type="ECO:0000256" key="1">
    <source>
        <dbReference type="SAM" id="MobiDB-lite"/>
    </source>
</evidence>
<keyword evidence="4" id="KW-1185">Reference proteome</keyword>
<dbReference type="Proteomes" id="UP000699462">
    <property type="component" value="Unassembled WGS sequence"/>
</dbReference>
<protein>
    <recommendedName>
        <fullName evidence="2">EH domain-containing protein</fullName>
    </recommendedName>
</protein>
<dbReference type="Gene3D" id="1.10.238.10">
    <property type="entry name" value="EF-hand"/>
    <property type="match status" value="1"/>
</dbReference>
<dbReference type="PANTHER" id="PTHR15463:SF2">
    <property type="entry name" value="SYNERGIN GAMMA"/>
    <property type="match status" value="1"/>
</dbReference>
<evidence type="ECO:0000313" key="4">
    <source>
        <dbReference type="Proteomes" id="UP000699462"/>
    </source>
</evidence>
<dbReference type="PROSITE" id="PS50031">
    <property type="entry name" value="EH"/>
    <property type="match status" value="1"/>
</dbReference>
<accession>A0A8T0DJF1</accession>
<dbReference type="GO" id="GO:0030130">
    <property type="term" value="C:clathrin coat of trans-Golgi network vesicle"/>
    <property type="evidence" value="ECO:0007669"/>
    <property type="project" value="TreeGrafter"/>
</dbReference>
<dbReference type="AlphaFoldDB" id="A0A8T0DJF1"/>
<proteinExistence type="predicted"/>
<sequence length="449" mass="49431">MPNSTRSAFRKVEDVPDCIIKLATSQREDLAHSSNQFALRVFADGCSAHANNDTLRPAWPSEQFANNLTSSDVSSSFSHIVQSTPKWFDQFHLLPPIFHRIIVATTTSYGLDNSLIQQVFLSSGLGLRTLQHIWTMVNRSYAGWLTPSELVLALALIGLAQREELDCHKPEEVVIPQLTVQRLYAFQVPPIPRVTVPIPAANGHLIPVTSCQPTVHPAVRLSDPQNQSNLTQLSNHPSCLGKRTPDCAVCFGLSSDEDWADFTSFKTGDLGFSDFKPNTVDQNPASLSLNTPTKSNSQVGKSTEIPPNLLDDDFGDFQTVVDDSTVACAQQTLVAKTNSTFQTVSTNPTEKGFGYVPPPPNYNLSADLESHQSPTEIVRQEWLRCLAQCTLVMQESVKSLAVLSSDADLREFNECPEGRDFLLGEQMLGVYINDNATQSMLHRLLGIGF</sequence>